<proteinExistence type="inferred from homology"/>
<sequence>MAPLAQATTLAILDYWHKVEFFIPYGLEQYLDELEEWQSRPLLRSTLERPDGDWLGIDVPEDKAVTGYNLFLGIFDKSQISRVCESVLPHPQTASNDESAFENEERTELEGLTCFAKLPLDRAGNPVIDAISISTAPWALGQTLASGLQSLSYAAFDEAREDLIQRLRDFMSSRGPFAGRTMQASEVLKLQTLLCDWAGFSPDDAQPVAVLAAKVKSLNGKVSEKAVPDDAEKEDEEEDVLEELDILNSFYIRDIERAIEGISSGNIPPTLAQYLIALPATNRIDLYSEGGCTAILNALRPRFLNRGHWLADADQSMSLMQQFALNQIREKTENGGLFAVNGPPGTGKTTLLRDLFADNIVQRARILAGLAKADDAFVKDSCRVRFKGNSSTVTLRPLIDTLTGFEMVVASSNNAAVENISVDLVKRKALGEAWRQFGYLQPVAHNIAVKDGKGGATSPQGEQMPWGLISCALGNSRNRRLFNERFSMFSLETKSSEHPKRFWDWLKEPNPLSFSQAREFFHQADQAVEYALTERERLAQLLDIIGHGSEADYLAPSIARIQAAKTQIDVISAAQIGNQQEVSTLQQTLQQLILEQQLIDRSSPGFWARLFRTQEAKAYFQRRKSNALNQLSTHQGLTDLQTKATKLADKMSEATGHLEVEEQNLSELTQQWCDWNAEYDRLRARLCVPRLPAKALDLVSDEQLQIEGLWHDEELARLRSALFAAALQLQQAWVHETAQSGGALRTNLVGVNKLLSNQVPEDPDHTLRIWQNLFMVVPVVSSTFASFANQFRGLGPSSLGWVFIDEAGQAVPQAAVGALWRARRCVVVGDPLQIEPVFTLPTPLIDALGQLHPVTADNAYAPHCVSVQRLADQANRFGAYASFMDENIWIGSPLRVHRRCHEPMFSLANRIAYDNKMVYGLRNRAPLADPLIDLASGWVDIRGAVERKQSVPEQIEFMTKVIVSLFQRDRALPELYVISPFKAIRQAMREQIMQVEWQYPAPKRDELKHWVKRSIGTVHTFQGKEEKTVFMILGADPENAGGAQWASSKPNLINVALTRAQHCVYLVGDVELWGTLPYFKEACRGETNLPRWKRGDFAVIAQKVKSDKSVSKTPALE</sequence>
<dbReference type="EMBL" id="QRAV01000001">
    <property type="protein sequence ID" value="RDL24924.1"/>
    <property type="molecule type" value="Genomic_DNA"/>
</dbReference>
<dbReference type="PANTHER" id="PTHR43788">
    <property type="entry name" value="DNA2/NAM7 HELICASE FAMILY MEMBER"/>
    <property type="match status" value="1"/>
</dbReference>
<dbReference type="Gene3D" id="3.40.50.300">
    <property type="entry name" value="P-loop containing nucleotide triphosphate hydrolases"/>
    <property type="match status" value="2"/>
</dbReference>
<protein>
    <submittedName>
        <fullName evidence="8">AAA domain-containing protein</fullName>
    </submittedName>
</protein>
<dbReference type="PANTHER" id="PTHR43788:SF8">
    <property type="entry name" value="DNA-BINDING PROTEIN SMUBP-2"/>
    <property type="match status" value="1"/>
</dbReference>
<accession>A0A370SYW7</accession>
<dbReference type="Pfam" id="PF13087">
    <property type="entry name" value="AAA_12"/>
    <property type="match status" value="1"/>
</dbReference>
<reference evidence="8 9" key="1">
    <citation type="submission" date="2018-07" db="EMBL/GenBank/DDBJ databases">
        <title>Genome sequencing of rice bacterial endophytes.</title>
        <authorList>
            <person name="Venturi V."/>
        </authorList>
    </citation>
    <scope>NUCLEOTIDE SEQUENCE [LARGE SCALE GENOMIC DNA]</scope>
    <source>
        <strain evidence="8 9">E2333</strain>
    </source>
</reference>
<dbReference type="InterPro" id="IPR050534">
    <property type="entry name" value="Coronavir_polyprotein_1ab"/>
</dbReference>
<comment type="similarity">
    <text evidence="1">Belongs to the DNA2/NAM7 helicase family.</text>
</comment>
<feature type="domain" description="DNA2/NAM7 helicase helicase" evidence="6">
    <location>
        <begin position="777"/>
        <end position="837"/>
    </location>
</feature>
<dbReference type="SUPFAM" id="SSF52540">
    <property type="entry name" value="P-loop containing nucleoside triphosphate hydrolases"/>
    <property type="match status" value="1"/>
</dbReference>
<keyword evidence="3" id="KW-0378">Hydrolase</keyword>
<keyword evidence="5" id="KW-0067">ATP-binding</keyword>
<evidence type="ECO:0000313" key="9">
    <source>
        <dbReference type="Proteomes" id="UP000255365"/>
    </source>
</evidence>
<evidence type="ECO:0000256" key="5">
    <source>
        <dbReference type="ARBA" id="ARBA00022840"/>
    </source>
</evidence>
<name>A0A370SYW7_PSEJE</name>
<organism evidence="8 9">
    <name type="scientific">Pseudomonas jessenii</name>
    <dbReference type="NCBI Taxonomy" id="77298"/>
    <lineage>
        <taxon>Bacteria</taxon>
        <taxon>Pseudomonadati</taxon>
        <taxon>Pseudomonadota</taxon>
        <taxon>Gammaproteobacteria</taxon>
        <taxon>Pseudomonadales</taxon>
        <taxon>Pseudomonadaceae</taxon>
        <taxon>Pseudomonas</taxon>
    </lineage>
</organism>
<dbReference type="InterPro" id="IPR027417">
    <property type="entry name" value="P-loop_NTPase"/>
</dbReference>
<evidence type="ECO:0000256" key="1">
    <source>
        <dbReference type="ARBA" id="ARBA00007913"/>
    </source>
</evidence>
<keyword evidence="4" id="KW-0347">Helicase</keyword>
<evidence type="ECO:0000256" key="4">
    <source>
        <dbReference type="ARBA" id="ARBA00022806"/>
    </source>
</evidence>
<dbReference type="Proteomes" id="UP000255365">
    <property type="component" value="Unassembled WGS sequence"/>
</dbReference>
<dbReference type="GO" id="GO:0043139">
    <property type="term" value="F:5'-3' DNA helicase activity"/>
    <property type="evidence" value="ECO:0007669"/>
    <property type="project" value="TreeGrafter"/>
</dbReference>
<feature type="domain" description="DNA2/NAM7 helicase-like C-terminal" evidence="7">
    <location>
        <begin position="893"/>
        <end position="1070"/>
    </location>
</feature>
<comment type="caution">
    <text evidence="8">The sequence shown here is derived from an EMBL/GenBank/DDBJ whole genome shotgun (WGS) entry which is preliminary data.</text>
</comment>
<dbReference type="InterPro" id="IPR041677">
    <property type="entry name" value="DNA2/NAM7_AAA_11"/>
</dbReference>
<dbReference type="Pfam" id="PF13086">
    <property type="entry name" value="AAA_11"/>
    <property type="match status" value="1"/>
</dbReference>
<evidence type="ECO:0000259" key="7">
    <source>
        <dbReference type="Pfam" id="PF13087"/>
    </source>
</evidence>
<gene>
    <name evidence="8" type="ORF">DEU51_101402</name>
</gene>
<keyword evidence="2" id="KW-0547">Nucleotide-binding</keyword>
<evidence type="ECO:0000313" key="8">
    <source>
        <dbReference type="EMBL" id="RDL24924.1"/>
    </source>
</evidence>
<dbReference type="InterPro" id="IPR041679">
    <property type="entry name" value="DNA2/NAM7-like_C"/>
</dbReference>
<dbReference type="GO" id="GO:0016787">
    <property type="term" value="F:hydrolase activity"/>
    <property type="evidence" value="ECO:0007669"/>
    <property type="project" value="UniProtKB-KW"/>
</dbReference>
<evidence type="ECO:0000256" key="2">
    <source>
        <dbReference type="ARBA" id="ARBA00022741"/>
    </source>
</evidence>
<dbReference type="AlphaFoldDB" id="A0A370SYW7"/>
<evidence type="ECO:0000256" key="3">
    <source>
        <dbReference type="ARBA" id="ARBA00022801"/>
    </source>
</evidence>
<evidence type="ECO:0000259" key="6">
    <source>
        <dbReference type="Pfam" id="PF13086"/>
    </source>
</evidence>
<dbReference type="GO" id="GO:0005524">
    <property type="term" value="F:ATP binding"/>
    <property type="evidence" value="ECO:0007669"/>
    <property type="project" value="UniProtKB-KW"/>
</dbReference>